<gene>
    <name evidence="1" type="ORF">CNQ36_24280</name>
</gene>
<dbReference type="AlphaFoldDB" id="A0A494UTM1"/>
<dbReference type="RefSeq" id="WP_078895230.1">
    <property type="nucleotide sequence ID" value="NZ_CP023407.1"/>
</dbReference>
<dbReference type="GeneID" id="93885972"/>
<proteinExistence type="predicted"/>
<name>A0A494UTM1_9ACTN</name>
<sequence length="83" mass="8920">MSAFASEPGLDDIRDAAGHDTEVDVAVHLHDGTVRLSILWRQEILLNADDADQVAQALQRAAEQARRITATRGPTGQPAPASY</sequence>
<evidence type="ECO:0000313" key="1">
    <source>
        <dbReference type="EMBL" id="AYL38243.1"/>
    </source>
</evidence>
<accession>A0A494UTM1</accession>
<evidence type="ECO:0000313" key="2">
    <source>
        <dbReference type="Proteomes" id="UP000282170"/>
    </source>
</evidence>
<dbReference type="KEGG" id="sfug:CNQ36_24280"/>
<dbReference type="EMBL" id="CP023407">
    <property type="protein sequence ID" value="AYL38243.1"/>
    <property type="molecule type" value="Genomic_DNA"/>
</dbReference>
<organism evidence="1 2">
    <name type="scientific">Streptomyces fungicidicus</name>
    <dbReference type="NCBI Taxonomy" id="68203"/>
    <lineage>
        <taxon>Bacteria</taxon>
        <taxon>Bacillati</taxon>
        <taxon>Actinomycetota</taxon>
        <taxon>Actinomycetes</taxon>
        <taxon>Kitasatosporales</taxon>
        <taxon>Streptomycetaceae</taxon>
        <taxon>Streptomyces</taxon>
    </lineage>
</organism>
<protein>
    <submittedName>
        <fullName evidence="1">Uncharacterized protein</fullName>
    </submittedName>
</protein>
<reference evidence="1 2" key="1">
    <citation type="submission" date="2017-09" db="EMBL/GenBank/DDBJ databases">
        <authorList>
            <person name="Zhang H."/>
            <person name="Hu S."/>
            <person name="Xu J."/>
            <person name="He Z."/>
        </authorList>
    </citation>
    <scope>NUCLEOTIDE SEQUENCE [LARGE SCALE GENOMIC DNA]</scope>
    <source>
        <strain evidence="1 2">TXX3120</strain>
    </source>
</reference>
<dbReference type="Proteomes" id="UP000282170">
    <property type="component" value="Chromosome"/>
</dbReference>
<keyword evidence="2" id="KW-1185">Reference proteome</keyword>